<dbReference type="OrthoDB" id="8548211at2"/>
<dbReference type="STRING" id="667676.SAMN05192539_102345"/>
<sequence>MFSDSSIAGGTIQAYLETEYLVFDEASTMLHIGQANPMLAALHDAYDVPCSAFITACNPFSEDCDCESNTARMVALAVDLKLLGMTAIEGIGKHPSNNWPGEASFLVPGLSLEAAKALGTKYGQNAIVWSAENAVPRLILLR</sequence>
<evidence type="ECO:0008006" key="3">
    <source>
        <dbReference type="Google" id="ProtNLM"/>
    </source>
</evidence>
<name>A0A1H7CZF8_9BURK</name>
<gene>
    <name evidence="1" type="ORF">SAMN05192539_102345</name>
</gene>
<evidence type="ECO:0000313" key="1">
    <source>
        <dbReference type="EMBL" id="SEJ91255.1"/>
    </source>
</evidence>
<dbReference type="AlphaFoldDB" id="A0A1H7CZF8"/>
<proteinExistence type="predicted"/>
<dbReference type="EMBL" id="FNYE01000023">
    <property type="protein sequence ID" value="SEJ91255.1"/>
    <property type="molecule type" value="Genomic_DNA"/>
</dbReference>
<keyword evidence="2" id="KW-1185">Reference proteome</keyword>
<accession>A0A1H7CZF8</accession>
<dbReference type="RefSeq" id="WP_090870211.1">
    <property type="nucleotide sequence ID" value="NZ_FNYE01000023.1"/>
</dbReference>
<organism evidence="1 2">
    <name type="scientific">Paraburkholderia diazotrophica</name>
    <dbReference type="NCBI Taxonomy" id="667676"/>
    <lineage>
        <taxon>Bacteria</taxon>
        <taxon>Pseudomonadati</taxon>
        <taxon>Pseudomonadota</taxon>
        <taxon>Betaproteobacteria</taxon>
        <taxon>Burkholderiales</taxon>
        <taxon>Burkholderiaceae</taxon>
        <taxon>Paraburkholderia</taxon>
    </lineage>
</organism>
<reference evidence="2" key="1">
    <citation type="submission" date="2016-10" db="EMBL/GenBank/DDBJ databases">
        <authorList>
            <person name="Varghese N."/>
            <person name="Submissions S."/>
        </authorList>
    </citation>
    <scope>NUCLEOTIDE SEQUENCE [LARGE SCALE GENOMIC DNA]</scope>
    <source>
        <strain evidence="2">LMG 26031</strain>
    </source>
</reference>
<dbReference type="Proteomes" id="UP000198866">
    <property type="component" value="Unassembled WGS sequence"/>
</dbReference>
<protein>
    <recommendedName>
        <fullName evidence="3">DUF3293 domain-containing protein</fullName>
    </recommendedName>
</protein>
<evidence type="ECO:0000313" key="2">
    <source>
        <dbReference type="Proteomes" id="UP000198866"/>
    </source>
</evidence>
<dbReference type="Pfam" id="PF11697">
    <property type="entry name" value="DUF3293"/>
    <property type="match status" value="1"/>
</dbReference>
<dbReference type="InterPro" id="IPR021710">
    <property type="entry name" value="DUF3293"/>
</dbReference>